<gene>
    <name evidence="1" type="ORF">CVT25_009286</name>
</gene>
<dbReference type="Proteomes" id="UP000283269">
    <property type="component" value="Unassembled WGS sequence"/>
</dbReference>
<evidence type="ECO:0000313" key="2">
    <source>
        <dbReference type="Proteomes" id="UP000283269"/>
    </source>
</evidence>
<name>A0A409WWC2_PSICY</name>
<protein>
    <submittedName>
        <fullName evidence="1">Uncharacterized protein</fullName>
    </submittedName>
</protein>
<dbReference type="OrthoDB" id="2130750at2759"/>
<evidence type="ECO:0000313" key="1">
    <source>
        <dbReference type="EMBL" id="PPQ82797.1"/>
    </source>
</evidence>
<proteinExistence type="predicted"/>
<keyword evidence="2" id="KW-1185">Reference proteome</keyword>
<dbReference type="STRING" id="93625.A0A409WWC2"/>
<reference evidence="1 2" key="1">
    <citation type="journal article" date="2018" name="Evol. Lett.">
        <title>Horizontal gene cluster transfer increased hallucinogenic mushroom diversity.</title>
        <authorList>
            <person name="Reynolds H.T."/>
            <person name="Vijayakumar V."/>
            <person name="Gluck-Thaler E."/>
            <person name="Korotkin H.B."/>
            <person name="Matheny P.B."/>
            <person name="Slot J.C."/>
        </authorList>
    </citation>
    <scope>NUCLEOTIDE SEQUENCE [LARGE SCALE GENOMIC DNA]</scope>
    <source>
        <strain evidence="1 2">2631</strain>
    </source>
</reference>
<comment type="caution">
    <text evidence="1">The sequence shown here is derived from an EMBL/GenBank/DDBJ whole genome shotgun (WGS) entry which is preliminary data.</text>
</comment>
<organism evidence="1 2">
    <name type="scientific">Psilocybe cyanescens</name>
    <dbReference type="NCBI Taxonomy" id="93625"/>
    <lineage>
        <taxon>Eukaryota</taxon>
        <taxon>Fungi</taxon>
        <taxon>Dikarya</taxon>
        <taxon>Basidiomycota</taxon>
        <taxon>Agaricomycotina</taxon>
        <taxon>Agaricomycetes</taxon>
        <taxon>Agaricomycetidae</taxon>
        <taxon>Agaricales</taxon>
        <taxon>Agaricineae</taxon>
        <taxon>Strophariaceae</taxon>
        <taxon>Psilocybe</taxon>
    </lineage>
</organism>
<dbReference type="EMBL" id="NHYD01003094">
    <property type="protein sequence ID" value="PPQ82797.1"/>
    <property type="molecule type" value="Genomic_DNA"/>
</dbReference>
<dbReference type="AlphaFoldDB" id="A0A409WWC2"/>
<sequence>MHDFRAVPIAPVNLCATLVVPVLTRGICTLSSLNLAIDYRTPSPAPSISLAHGSVSPPHGPCPTLLLRLKTDINPSLFLNELEYLYTGKDCGKGFEILFDSDVRERSPGGLITRSSLRHPAVIPLPFALNAARRSPGAHYSEDDTRAVPRYTALTPKLRDSLLYGLGLAKRTTPRNAFAKLWAAEHALRKIGRMIEPWGDVVRETLRQRQAGVDEVLARESDGCLGAVGDGNEKGDDGERGDCEGDCEGAEWMEIMRSGKVRFEDGERVEWAMAAMLKG</sequence>
<dbReference type="InParanoid" id="A0A409WWC2"/>
<accession>A0A409WWC2</accession>